<comment type="caution">
    <text evidence="1">The sequence shown here is derived from an EMBL/GenBank/DDBJ whole genome shotgun (WGS) entry which is preliminary data.</text>
</comment>
<proteinExistence type="predicted"/>
<dbReference type="AlphaFoldDB" id="A0ABD2MD27"/>
<evidence type="ECO:0000313" key="2">
    <source>
        <dbReference type="Proteomes" id="UP001620626"/>
    </source>
</evidence>
<name>A0ABD2MD27_9BILA</name>
<keyword evidence="2" id="KW-1185">Reference proteome</keyword>
<gene>
    <name evidence="1" type="ORF">niasHT_006687</name>
</gene>
<evidence type="ECO:0008006" key="3">
    <source>
        <dbReference type="Google" id="ProtNLM"/>
    </source>
</evidence>
<dbReference type="EMBL" id="JBICBT010000077">
    <property type="protein sequence ID" value="KAL3124299.1"/>
    <property type="molecule type" value="Genomic_DNA"/>
</dbReference>
<reference evidence="1 2" key="1">
    <citation type="submission" date="2024-10" db="EMBL/GenBank/DDBJ databases">
        <authorList>
            <person name="Kim D."/>
        </authorList>
    </citation>
    <scope>NUCLEOTIDE SEQUENCE [LARGE SCALE GENOMIC DNA]</scope>
    <source>
        <strain evidence="1">BH-2024</strain>
    </source>
</reference>
<sequence length="178" mass="20244">MTDACACELTEKPSKVQLHLPLELHCELFSALPFEHAARLLLLSKAIAKNCNSLVQKQAKGWKVFSEKSVDKLMKLFHPSVLRTLESIEEKHHSLIEAAQQDDNYLNMEIQISRAELSPLVGANLVRHLAKCGTAGEAMNELFSSAAYMHHIIEQFKRHKKRIIEEFTDVEWLARGIK</sequence>
<accession>A0ABD2MD27</accession>
<protein>
    <recommendedName>
        <fullName evidence="3">F-box domain-containing protein</fullName>
    </recommendedName>
</protein>
<organism evidence="1 2">
    <name type="scientific">Heterodera trifolii</name>
    <dbReference type="NCBI Taxonomy" id="157864"/>
    <lineage>
        <taxon>Eukaryota</taxon>
        <taxon>Metazoa</taxon>
        <taxon>Ecdysozoa</taxon>
        <taxon>Nematoda</taxon>
        <taxon>Chromadorea</taxon>
        <taxon>Rhabditida</taxon>
        <taxon>Tylenchina</taxon>
        <taxon>Tylenchomorpha</taxon>
        <taxon>Tylenchoidea</taxon>
        <taxon>Heteroderidae</taxon>
        <taxon>Heteroderinae</taxon>
        <taxon>Heterodera</taxon>
    </lineage>
</organism>
<dbReference type="Proteomes" id="UP001620626">
    <property type="component" value="Unassembled WGS sequence"/>
</dbReference>
<evidence type="ECO:0000313" key="1">
    <source>
        <dbReference type="EMBL" id="KAL3124299.1"/>
    </source>
</evidence>